<feature type="region of interest" description="Disordered" evidence="3">
    <location>
        <begin position="1"/>
        <end position="93"/>
    </location>
</feature>
<sequence>MQALAMQRSAETSPQASRLARLASTEPPRGHNSTTPPKTAPTLGLRGSSSMPQLKARQSQRISDSSSKSGTLPPMGGPNKQTPKRVSPESSMVRSLSSGVTAVAPAPAAAPAKSAWAKAAALNKDSMKELMKASRKEWAEQARQTYEDAIARARKAWEKRDLPKCEEHLSLALLQCPSSDALHRSRAAVRSRLGKADEALADAGDAVASSPGNPRNHLIFAVANQRTQNFSAAGTAYLTSMSRGMTGSSDELGYSGFLSTIRRHRDYYLEVRPPHRKSFSQLSLARAPSRASIFDPDKTLEEEGPAQEDAELPEPPQLLLLNAESNGIKVEWSPTKKPEGEGVTINAYELQVAEYDVVWEGSRFFEGFRPFETVHKGNSKITSFTINGLRTDNKVTVRVRAQSYSGLGEWNELLCSTAPPPGRSADALPLPRKWLQMDVLDLVPLHVMEIGGDAKRFFLELASCFTPHVRTIKRLFKGWSRAGQVGQKERVGELTRQQFQRFCKEVGLAQGGGPMSKRSGAKLLSMNDVDRIFQRANMDFRGKENKALLALGLDEAKVAKLVESCLDELASKGANIEKDPGESELRDKLRPLFDQFDEDGSGSISTDEVGKMTKSLGVDMTPDQLRDLMLEADPDGSGEIEFEELVAVLKKQMKEGSGGAMAAIFKVEVDEGDGGATSMVLNEFVHALIRLAWECYPGSDNSMADRLIALLDRAVFPGSSHHLESSDPMEAEMQSRRVQAVTDHFSEHLMEIFQVFAAADQSLSGQHTQDSMSFAELVFMLKAGNMIDSNLTVTKLTELFALINAQGADDGDKDDDAQELSFGEFKSLICRIANEKIPDRGGEPFEHTWHAFLQITFLPKYRSVIKDMKKNLVKKTL</sequence>
<dbReference type="InterPro" id="IPR011990">
    <property type="entry name" value="TPR-like_helical_dom_sf"/>
</dbReference>
<evidence type="ECO:0000256" key="1">
    <source>
        <dbReference type="ARBA" id="ARBA00022737"/>
    </source>
</evidence>
<gene>
    <name evidence="6" type="ORF">Ctob_004264</name>
</gene>
<feature type="region of interest" description="Disordered" evidence="3">
    <location>
        <begin position="293"/>
        <end position="313"/>
    </location>
</feature>
<dbReference type="Gene3D" id="1.10.238.10">
    <property type="entry name" value="EF-hand"/>
    <property type="match status" value="1"/>
</dbReference>
<feature type="compositionally biased region" description="Low complexity" evidence="3">
    <location>
        <begin position="57"/>
        <end position="69"/>
    </location>
</feature>
<name>A0A0M0JJR2_9EUKA</name>
<dbReference type="Pfam" id="PF13499">
    <property type="entry name" value="EF-hand_7"/>
    <property type="match status" value="1"/>
</dbReference>
<dbReference type="InterPro" id="IPR011992">
    <property type="entry name" value="EF-hand-dom_pair"/>
</dbReference>
<dbReference type="PROSITE" id="PS00018">
    <property type="entry name" value="EF_HAND_1"/>
    <property type="match status" value="2"/>
</dbReference>
<accession>A0A0M0JJR2</accession>
<dbReference type="CDD" id="cd00063">
    <property type="entry name" value="FN3"/>
    <property type="match status" value="1"/>
</dbReference>
<dbReference type="FunFam" id="1.10.238.10:FF:000178">
    <property type="entry name" value="Calmodulin-2 A"/>
    <property type="match status" value="1"/>
</dbReference>
<dbReference type="PROSITE" id="PS50853">
    <property type="entry name" value="FN3"/>
    <property type="match status" value="1"/>
</dbReference>
<dbReference type="PROSITE" id="PS50222">
    <property type="entry name" value="EF_HAND_2"/>
    <property type="match status" value="2"/>
</dbReference>
<organism evidence="6 7">
    <name type="scientific">Chrysochromulina tobinii</name>
    <dbReference type="NCBI Taxonomy" id="1460289"/>
    <lineage>
        <taxon>Eukaryota</taxon>
        <taxon>Haptista</taxon>
        <taxon>Haptophyta</taxon>
        <taxon>Prymnesiophyceae</taxon>
        <taxon>Prymnesiales</taxon>
        <taxon>Chrysochromulinaceae</taxon>
        <taxon>Chrysochromulina</taxon>
    </lineage>
</organism>
<reference evidence="7" key="1">
    <citation type="journal article" date="2015" name="PLoS Genet.">
        <title>Genome Sequence and Transcriptome Analyses of Chrysochromulina tobin: Metabolic Tools for Enhanced Algal Fitness in the Prominent Order Prymnesiales (Haptophyceae).</title>
        <authorList>
            <person name="Hovde B.T."/>
            <person name="Deodato C.R."/>
            <person name="Hunsperger H.M."/>
            <person name="Ryken S.A."/>
            <person name="Yost W."/>
            <person name="Jha R.K."/>
            <person name="Patterson J."/>
            <person name="Monnat R.J. Jr."/>
            <person name="Barlow S.B."/>
            <person name="Starkenburg S.R."/>
            <person name="Cattolico R.A."/>
        </authorList>
    </citation>
    <scope>NUCLEOTIDE SEQUENCE</scope>
    <source>
        <strain evidence="7">CCMP291</strain>
    </source>
</reference>
<keyword evidence="2" id="KW-0106">Calcium</keyword>
<evidence type="ECO:0000259" key="4">
    <source>
        <dbReference type="PROSITE" id="PS50222"/>
    </source>
</evidence>
<dbReference type="OrthoDB" id="26525at2759"/>
<evidence type="ECO:0000256" key="2">
    <source>
        <dbReference type="ARBA" id="ARBA00022837"/>
    </source>
</evidence>
<dbReference type="InterPro" id="IPR050145">
    <property type="entry name" value="Centrin_CML-like"/>
</dbReference>
<evidence type="ECO:0000256" key="3">
    <source>
        <dbReference type="SAM" id="MobiDB-lite"/>
    </source>
</evidence>
<keyword evidence="7" id="KW-1185">Reference proteome</keyword>
<dbReference type="GO" id="GO:0005509">
    <property type="term" value="F:calcium ion binding"/>
    <property type="evidence" value="ECO:0007669"/>
    <property type="project" value="InterPro"/>
</dbReference>
<dbReference type="InterPro" id="IPR002048">
    <property type="entry name" value="EF_hand_dom"/>
</dbReference>
<dbReference type="InterPro" id="IPR018247">
    <property type="entry name" value="EF_Hand_1_Ca_BS"/>
</dbReference>
<dbReference type="CDD" id="cd00051">
    <property type="entry name" value="EFh"/>
    <property type="match status" value="1"/>
</dbReference>
<dbReference type="SUPFAM" id="SSF49265">
    <property type="entry name" value="Fibronectin type III"/>
    <property type="match status" value="1"/>
</dbReference>
<dbReference type="SUPFAM" id="SSF48452">
    <property type="entry name" value="TPR-like"/>
    <property type="match status" value="1"/>
</dbReference>
<feature type="compositionally biased region" description="Acidic residues" evidence="3">
    <location>
        <begin position="302"/>
        <end position="312"/>
    </location>
</feature>
<evidence type="ECO:0000259" key="5">
    <source>
        <dbReference type="PROSITE" id="PS50853"/>
    </source>
</evidence>
<dbReference type="SUPFAM" id="SSF47473">
    <property type="entry name" value="EF-hand"/>
    <property type="match status" value="1"/>
</dbReference>
<feature type="domain" description="EF-hand" evidence="4">
    <location>
        <begin position="584"/>
        <end position="619"/>
    </location>
</feature>
<dbReference type="InterPro" id="IPR003961">
    <property type="entry name" value="FN3_dom"/>
</dbReference>
<dbReference type="Proteomes" id="UP000037460">
    <property type="component" value="Unassembled WGS sequence"/>
</dbReference>
<dbReference type="Gene3D" id="2.60.40.10">
    <property type="entry name" value="Immunoglobulins"/>
    <property type="match status" value="1"/>
</dbReference>
<dbReference type="GO" id="GO:0043226">
    <property type="term" value="C:organelle"/>
    <property type="evidence" value="ECO:0007669"/>
    <property type="project" value="UniProtKB-ARBA"/>
</dbReference>
<keyword evidence="1" id="KW-0677">Repeat</keyword>
<feature type="domain" description="EF-hand" evidence="4">
    <location>
        <begin position="620"/>
        <end position="655"/>
    </location>
</feature>
<dbReference type="EMBL" id="JWZX01002794">
    <property type="protein sequence ID" value="KOO26841.1"/>
    <property type="molecule type" value="Genomic_DNA"/>
</dbReference>
<evidence type="ECO:0000313" key="6">
    <source>
        <dbReference type="EMBL" id="KOO26841.1"/>
    </source>
</evidence>
<dbReference type="PANTHER" id="PTHR23050">
    <property type="entry name" value="CALCIUM BINDING PROTEIN"/>
    <property type="match status" value="1"/>
</dbReference>
<dbReference type="SMART" id="SM00054">
    <property type="entry name" value="EFh"/>
    <property type="match status" value="2"/>
</dbReference>
<dbReference type="AlphaFoldDB" id="A0A0M0JJR2"/>
<protein>
    <submittedName>
        <fullName evidence="6">Calmodulin-like protein</fullName>
    </submittedName>
</protein>
<comment type="caution">
    <text evidence="6">The sequence shown here is derived from an EMBL/GenBank/DDBJ whole genome shotgun (WGS) entry which is preliminary data.</text>
</comment>
<proteinExistence type="predicted"/>
<feature type="domain" description="Fibronectin type-III" evidence="5">
    <location>
        <begin position="312"/>
        <end position="421"/>
    </location>
</feature>
<dbReference type="Gene3D" id="1.25.40.10">
    <property type="entry name" value="Tetratricopeptide repeat domain"/>
    <property type="match status" value="1"/>
</dbReference>
<evidence type="ECO:0000313" key="7">
    <source>
        <dbReference type="Proteomes" id="UP000037460"/>
    </source>
</evidence>
<dbReference type="InterPro" id="IPR013783">
    <property type="entry name" value="Ig-like_fold"/>
</dbReference>
<dbReference type="InterPro" id="IPR036116">
    <property type="entry name" value="FN3_sf"/>
</dbReference>